<accession>A0ABS8C6A1</accession>
<evidence type="ECO:0000256" key="5">
    <source>
        <dbReference type="ARBA" id="ARBA00022777"/>
    </source>
</evidence>
<keyword evidence="8" id="KW-0472">Membrane</keyword>
<keyword evidence="8" id="KW-1133">Transmembrane helix</keyword>
<keyword evidence="5" id="KW-0418">Kinase</keyword>
<sequence>MFTATTSFWQLVKFRALIFSILTLLALLGSIMVYPVTAWNVIVLVLCTLLATNLAQLQLPRAWHESQLLFVVCCALDLLAIFTLLALSGGVSNGFVALLLLPVAVVAVLLPAWLSYVFALGAIIAYSLLLWMGDLTQILQAAEGIGHHMLHTNVMQPFSRHMWQMWCAFVISAIVISWFISRQTALNRNTSEQLNQLQQQQVRQEHALAIATYAANAAHDLASPIQNLLLLTDEVQPLIAAHPATADMQQQLRRCQQIISELRQHAGEWRDLKPAPLLPILRQSLKSWMVTRPDIHVTITENTDDSRCHIKEATAVAAALFQILDNAADAGLQQQKPQLELKLTLQQGQLSLCIIDFGEGLSEQRLAELGHLPQHSEQGLGWGQFLANVSIERLGGQIIRRNRSSGGMETLLHFRGQA</sequence>
<feature type="domain" description="Histidine kinase/HSP90-like ATPase" evidence="9">
    <location>
        <begin position="319"/>
        <end position="414"/>
    </location>
</feature>
<keyword evidence="4" id="KW-0547">Nucleotide-binding</keyword>
<evidence type="ECO:0000256" key="8">
    <source>
        <dbReference type="SAM" id="Phobius"/>
    </source>
</evidence>
<dbReference type="EC" id="2.7.13.3" evidence="2"/>
<proteinExistence type="predicted"/>
<feature type="transmembrane region" description="Helical" evidence="8">
    <location>
        <begin position="123"/>
        <end position="142"/>
    </location>
</feature>
<keyword evidence="11" id="KW-1185">Reference proteome</keyword>
<dbReference type="EMBL" id="JAEINI020000011">
    <property type="protein sequence ID" value="MCB5227871.1"/>
    <property type="molecule type" value="Genomic_DNA"/>
</dbReference>
<evidence type="ECO:0000256" key="1">
    <source>
        <dbReference type="ARBA" id="ARBA00000085"/>
    </source>
</evidence>
<keyword evidence="3" id="KW-0808">Transferase</keyword>
<comment type="caution">
    <text evidence="10">The sequence shown here is derived from an EMBL/GenBank/DDBJ whole genome shotgun (WGS) entry which is preliminary data.</text>
</comment>
<keyword evidence="6" id="KW-0067">ATP-binding</keyword>
<feature type="coiled-coil region" evidence="7">
    <location>
        <begin position="180"/>
        <end position="207"/>
    </location>
</feature>
<dbReference type="RefSeq" id="WP_226751935.1">
    <property type="nucleotide sequence ID" value="NZ_JAEINI020000011.1"/>
</dbReference>
<evidence type="ECO:0000256" key="4">
    <source>
        <dbReference type="ARBA" id="ARBA00022741"/>
    </source>
</evidence>
<dbReference type="SUPFAM" id="SSF55874">
    <property type="entry name" value="ATPase domain of HSP90 chaperone/DNA topoisomerase II/histidine kinase"/>
    <property type="match status" value="1"/>
</dbReference>
<keyword evidence="7" id="KW-0175">Coiled coil</keyword>
<keyword evidence="8" id="KW-0812">Transmembrane</keyword>
<dbReference type="Pfam" id="PF02518">
    <property type="entry name" value="HATPase_c"/>
    <property type="match status" value="1"/>
</dbReference>
<feature type="transmembrane region" description="Helical" evidence="8">
    <location>
        <begin position="162"/>
        <end position="180"/>
    </location>
</feature>
<comment type="catalytic activity">
    <reaction evidence="1">
        <text>ATP + protein L-histidine = ADP + protein N-phospho-L-histidine.</text>
        <dbReference type="EC" id="2.7.13.3"/>
    </reaction>
</comment>
<evidence type="ECO:0000256" key="2">
    <source>
        <dbReference type="ARBA" id="ARBA00012438"/>
    </source>
</evidence>
<organism evidence="10 11">
    <name type="scientific">Alishewanella maricola</name>
    <dbReference type="NCBI Taxonomy" id="2795740"/>
    <lineage>
        <taxon>Bacteria</taxon>
        <taxon>Pseudomonadati</taxon>
        <taxon>Pseudomonadota</taxon>
        <taxon>Gammaproteobacteria</taxon>
        <taxon>Alteromonadales</taxon>
        <taxon>Alteromonadaceae</taxon>
        <taxon>Alishewanella</taxon>
    </lineage>
</organism>
<dbReference type="PANTHER" id="PTHR44936">
    <property type="entry name" value="SENSOR PROTEIN CREC"/>
    <property type="match status" value="1"/>
</dbReference>
<dbReference type="PANTHER" id="PTHR44936:SF10">
    <property type="entry name" value="SENSOR PROTEIN RSTB"/>
    <property type="match status" value="1"/>
</dbReference>
<evidence type="ECO:0000256" key="6">
    <source>
        <dbReference type="ARBA" id="ARBA00022840"/>
    </source>
</evidence>
<dbReference type="Proteomes" id="UP000633814">
    <property type="component" value="Unassembled WGS sequence"/>
</dbReference>
<dbReference type="InterPro" id="IPR050980">
    <property type="entry name" value="2C_sensor_his_kinase"/>
</dbReference>
<evidence type="ECO:0000259" key="9">
    <source>
        <dbReference type="Pfam" id="PF02518"/>
    </source>
</evidence>
<evidence type="ECO:0000256" key="3">
    <source>
        <dbReference type="ARBA" id="ARBA00022679"/>
    </source>
</evidence>
<evidence type="ECO:0000256" key="7">
    <source>
        <dbReference type="SAM" id="Coils"/>
    </source>
</evidence>
<dbReference type="Gene3D" id="3.30.565.10">
    <property type="entry name" value="Histidine kinase-like ATPase, C-terminal domain"/>
    <property type="match status" value="1"/>
</dbReference>
<evidence type="ECO:0000313" key="11">
    <source>
        <dbReference type="Proteomes" id="UP000633814"/>
    </source>
</evidence>
<protein>
    <recommendedName>
        <fullName evidence="2">histidine kinase</fullName>
        <ecNumber evidence="2">2.7.13.3</ecNumber>
    </recommendedName>
</protein>
<name>A0ABS8C6A1_9ALTE</name>
<feature type="transmembrane region" description="Helical" evidence="8">
    <location>
        <begin position="95"/>
        <end position="116"/>
    </location>
</feature>
<evidence type="ECO:0000313" key="10">
    <source>
        <dbReference type="EMBL" id="MCB5227871.1"/>
    </source>
</evidence>
<feature type="transmembrane region" description="Helical" evidence="8">
    <location>
        <begin position="68"/>
        <end position="89"/>
    </location>
</feature>
<dbReference type="InterPro" id="IPR003594">
    <property type="entry name" value="HATPase_dom"/>
</dbReference>
<feature type="transmembrane region" description="Helical" evidence="8">
    <location>
        <begin position="12"/>
        <end position="32"/>
    </location>
</feature>
<feature type="transmembrane region" description="Helical" evidence="8">
    <location>
        <begin position="38"/>
        <end position="56"/>
    </location>
</feature>
<reference evidence="10 11" key="1">
    <citation type="submission" date="2021-10" db="EMBL/GenBank/DDBJ databases">
        <title>Alishewanella koreense sp. nov. isolated from seawater of southwestern coast in South Korea and the proposal for the reclassification of Rheinheimera perlucida and Rheinheimera tuosuensis as Arsukibacterium perlucida and Arsukibacterium tuosuensis.</title>
        <authorList>
            <person name="Kim K.H."/>
            <person name="Ruan W."/>
            <person name="Kim K.R."/>
            <person name="Baek J.H."/>
            <person name="Jeon C.O."/>
        </authorList>
    </citation>
    <scope>NUCLEOTIDE SEQUENCE [LARGE SCALE GENOMIC DNA]</scope>
    <source>
        <strain evidence="10 11">16-MA</strain>
    </source>
</reference>
<gene>
    <name evidence="10" type="ORF">JAO78_013720</name>
</gene>
<dbReference type="InterPro" id="IPR036890">
    <property type="entry name" value="HATPase_C_sf"/>
</dbReference>